<evidence type="ECO:0000313" key="5">
    <source>
        <dbReference type="Proteomes" id="UP000242287"/>
    </source>
</evidence>
<dbReference type="GO" id="GO:0050660">
    <property type="term" value="F:flavin adenine dinucleotide binding"/>
    <property type="evidence" value="ECO:0007669"/>
    <property type="project" value="InterPro"/>
</dbReference>
<keyword evidence="1" id="KW-0285">Flavoprotein</keyword>
<dbReference type="InterPro" id="IPR020946">
    <property type="entry name" value="Flavin_mOase-like"/>
</dbReference>
<dbReference type="GO" id="GO:0004499">
    <property type="term" value="F:N,N-dimethylaniline monooxygenase activity"/>
    <property type="evidence" value="ECO:0007669"/>
    <property type="project" value="InterPro"/>
</dbReference>
<keyword evidence="3" id="KW-0560">Oxidoreductase</keyword>
<dbReference type="STRING" id="703135.A0A2A9NKK3"/>
<sequence>MTLQASSIAQNWLDTFATHLASGDANAIASDFTCDGWLRDILVFSWNNRTLHTRERIAKYLFEARDKCMKICDMKIDERRGLAPQFEIVRPGVNGMSSGFTFITPIAKGQGYLRLEQLEGEGTWKAHTVFTTVANLIGHEELDHELGVYGKHTLAWEDVNCERRKEVENNPHVLIVGAGQTGLNIAARFKQMNIRTLIVEANERVGDTWRQRYPTLTLHTIRAHHNMLYQPYPKNWPTYTPGGKLATWLEFYAESQDLVIWTKSRPLPTPTYDYSTRRWTMNIDRNGNTVTIHPVHIILATGTLGKPYVPDFAGRHLFKGKAFHTSQYTNGKSFAGKNVVVIGSGNSAADICLELSVHNVKSMTMVQRSSTTVVNADTVGKIQEHIWPEDIPTHISDFKFSSIPISLMKKNTSEQAGQLWVEEQETLRKLRKAGLLVDLGDDDSGVYPLVFERLGGYMMDVGFADFADTGKVKIISGVELVRFEENGIILSNGMVLEADVVIFGTGYHNIRHSVIELFGEETIKKTSRVWGLDEEGELYGCYRPTGHPGLWYGAGDFHNSRFGSKQLGTLIKAIELGYVKF</sequence>
<keyword evidence="5" id="KW-1185">Reference proteome</keyword>
<dbReference type="Proteomes" id="UP000242287">
    <property type="component" value="Unassembled WGS sequence"/>
</dbReference>
<dbReference type="OrthoDB" id="74360at2759"/>
<evidence type="ECO:0000256" key="1">
    <source>
        <dbReference type="ARBA" id="ARBA00022630"/>
    </source>
</evidence>
<dbReference type="PANTHER" id="PTHR43539">
    <property type="entry name" value="FLAVIN-BINDING MONOOXYGENASE-LIKE PROTEIN (AFU_ORTHOLOGUE AFUA_4G09220)"/>
    <property type="match status" value="1"/>
</dbReference>
<dbReference type="GO" id="GO:0050661">
    <property type="term" value="F:NADP binding"/>
    <property type="evidence" value="ECO:0007669"/>
    <property type="project" value="InterPro"/>
</dbReference>
<dbReference type="InterPro" id="IPR050982">
    <property type="entry name" value="Auxin_biosynth/cation_transpt"/>
</dbReference>
<dbReference type="AlphaFoldDB" id="A0A2A9NKK3"/>
<evidence type="ECO:0000256" key="2">
    <source>
        <dbReference type="ARBA" id="ARBA00022827"/>
    </source>
</evidence>
<accession>A0A2A9NKK3</accession>
<dbReference type="SUPFAM" id="SSF51905">
    <property type="entry name" value="FAD/NAD(P)-binding domain"/>
    <property type="match status" value="1"/>
</dbReference>
<organism evidence="4 5">
    <name type="scientific">Amanita thiersii Skay4041</name>
    <dbReference type="NCBI Taxonomy" id="703135"/>
    <lineage>
        <taxon>Eukaryota</taxon>
        <taxon>Fungi</taxon>
        <taxon>Dikarya</taxon>
        <taxon>Basidiomycota</taxon>
        <taxon>Agaricomycotina</taxon>
        <taxon>Agaricomycetes</taxon>
        <taxon>Agaricomycetidae</taxon>
        <taxon>Agaricales</taxon>
        <taxon>Pluteineae</taxon>
        <taxon>Amanitaceae</taxon>
        <taxon>Amanita</taxon>
    </lineage>
</organism>
<gene>
    <name evidence="4" type="ORF">AMATHDRAFT_65931</name>
</gene>
<dbReference type="EMBL" id="KZ302071">
    <property type="protein sequence ID" value="PFH48230.1"/>
    <property type="molecule type" value="Genomic_DNA"/>
</dbReference>
<evidence type="ECO:0000256" key="3">
    <source>
        <dbReference type="ARBA" id="ARBA00023002"/>
    </source>
</evidence>
<dbReference type="Pfam" id="PF00743">
    <property type="entry name" value="FMO-like"/>
    <property type="match status" value="1"/>
</dbReference>
<keyword evidence="2" id="KW-0274">FAD</keyword>
<evidence type="ECO:0008006" key="6">
    <source>
        <dbReference type="Google" id="ProtNLM"/>
    </source>
</evidence>
<dbReference type="PRINTS" id="PR00469">
    <property type="entry name" value="PNDRDTASEII"/>
</dbReference>
<dbReference type="PANTHER" id="PTHR43539:SF68">
    <property type="entry name" value="FLAVIN-BINDING MONOOXYGENASE-LIKE PROTEIN (AFU_ORTHOLOGUE AFUA_4G09220)"/>
    <property type="match status" value="1"/>
</dbReference>
<evidence type="ECO:0000313" key="4">
    <source>
        <dbReference type="EMBL" id="PFH48230.1"/>
    </source>
</evidence>
<protein>
    <recommendedName>
        <fullName evidence="6">FAD/NAD(P)-binding domain-containing protein</fullName>
    </recommendedName>
</protein>
<dbReference type="InterPro" id="IPR036188">
    <property type="entry name" value="FAD/NAD-bd_sf"/>
</dbReference>
<name>A0A2A9NKK3_9AGAR</name>
<reference evidence="4 5" key="1">
    <citation type="submission" date="2014-02" db="EMBL/GenBank/DDBJ databases">
        <title>Transposable element dynamics among asymbiotic and ectomycorrhizal Amanita fungi.</title>
        <authorList>
            <consortium name="DOE Joint Genome Institute"/>
            <person name="Hess J."/>
            <person name="Skrede I."/>
            <person name="Wolfe B."/>
            <person name="LaButti K."/>
            <person name="Ohm R.A."/>
            <person name="Grigoriev I.V."/>
            <person name="Pringle A."/>
        </authorList>
    </citation>
    <scope>NUCLEOTIDE SEQUENCE [LARGE SCALE GENOMIC DNA]</scope>
    <source>
        <strain evidence="4 5">SKay4041</strain>
    </source>
</reference>
<proteinExistence type="predicted"/>
<dbReference type="Gene3D" id="3.50.50.60">
    <property type="entry name" value="FAD/NAD(P)-binding domain"/>
    <property type="match status" value="1"/>
</dbReference>